<dbReference type="InterPro" id="IPR007197">
    <property type="entry name" value="rSAM"/>
</dbReference>
<dbReference type="CDD" id="cd01335">
    <property type="entry name" value="Radical_SAM"/>
    <property type="match status" value="1"/>
</dbReference>
<keyword evidence="12" id="KW-1185">Reference proteome</keyword>
<reference evidence="11 12" key="1">
    <citation type="submission" date="2023-04" db="EMBL/GenBank/DDBJ databases">
        <title>Genome Sequence of Selenomonas sputigena ATCC 33150.</title>
        <authorList>
            <person name="Miller D.P."/>
            <person name="Anvari S."/>
            <person name="Polson S.W."/>
            <person name="Macdonald M."/>
            <person name="Mcdowell J.V."/>
        </authorList>
    </citation>
    <scope>NUCLEOTIDE SEQUENCE [LARGE SCALE GENOMIC DNA]</scope>
    <source>
        <strain evidence="11 12">ATCC 33150</strain>
    </source>
</reference>
<dbReference type="SMART" id="SM00729">
    <property type="entry name" value="Elp3"/>
    <property type="match status" value="1"/>
</dbReference>
<evidence type="ECO:0000313" key="11">
    <source>
        <dbReference type="EMBL" id="MEX5285499.1"/>
    </source>
</evidence>
<dbReference type="SUPFAM" id="SSF102114">
    <property type="entry name" value="Radical SAM enzymes"/>
    <property type="match status" value="1"/>
</dbReference>
<evidence type="ECO:0000256" key="4">
    <source>
        <dbReference type="ARBA" id="ARBA00022691"/>
    </source>
</evidence>
<dbReference type="EMBL" id="JARVLH010000004">
    <property type="protein sequence ID" value="MEX5285499.1"/>
    <property type="molecule type" value="Genomic_DNA"/>
</dbReference>
<evidence type="ECO:0000256" key="1">
    <source>
        <dbReference type="ARBA" id="ARBA00006100"/>
    </source>
</evidence>
<evidence type="ECO:0000256" key="7">
    <source>
        <dbReference type="ARBA" id="ARBA00023014"/>
    </source>
</evidence>
<name>A0ABV3X628_9FIRM</name>
<dbReference type="PROSITE" id="PS51918">
    <property type="entry name" value="RADICAL_SAM"/>
    <property type="match status" value="1"/>
</dbReference>
<accession>A0ABV3X628</accession>
<comment type="subcellular location">
    <subcellularLocation>
        <location evidence="9">Cytoplasm</location>
    </subcellularLocation>
</comment>
<keyword evidence="5 9" id="KW-0479">Metal-binding</keyword>
<evidence type="ECO:0000259" key="10">
    <source>
        <dbReference type="PROSITE" id="PS51918"/>
    </source>
</evidence>
<dbReference type="SFLD" id="SFLDF00288">
    <property type="entry name" value="HemN-like__clustered_with_nucl"/>
    <property type="match status" value="1"/>
</dbReference>
<sequence length="387" mass="43256">MEHFGVYIHIPFCRRKCFYCDFPSYAGEEALMGRYREALCREIAAQGSRCLQEGAARTVYIGGGTPTALFASDLLAVVAAVRSAFRLTGEEEFTVEANPGTVDAALLTHLRKAGVNRLSFGVQSFSQPLLRAIGRIHTAGEAEEAVRMAQGEGFRVSLDLMYGLPQQTLDDLKASVERAAALAVGHISVYGLAVEEGTPFARMEAEGRLALPTDDAAGDMYDYITEQLPHLGYRRYEISNYAKAGEESRHNLAYWQDVPYIGLGAAAHSYWQGRRTENEEDIRRYIACIEEGRAPAREEEPASRENHIEEFAFLALRTAEGIDKHRFRKKFETDIGEIYGEAIRRLKKAGLLEETASAIRLTKQGMKFGNRVFEEFLLERNGIYGEE</sequence>
<evidence type="ECO:0000313" key="12">
    <source>
        <dbReference type="Proteomes" id="UP001559623"/>
    </source>
</evidence>
<dbReference type="NCBIfam" id="TIGR00539">
    <property type="entry name" value="hemN_rel"/>
    <property type="match status" value="1"/>
</dbReference>
<dbReference type="SFLD" id="SFLDS00029">
    <property type="entry name" value="Radical_SAM"/>
    <property type="match status" value="1"/>
</dbReference>
<dbReference type="PANTHER" id="PTHR13932">
    <property type="entry name" value="COPROPORPHYRINIGEN III OXIDASE"/>
    <property type="match status" value="1"/>
</dbReference>
<keyword evidence="7 9" id="KW-0411">Iron-sulfur</keyword>
<dbReference type="SFLD" id="SFLDG01082">
    <property type="entry name" value="B12-binding_domain_containing"/>
    <property type="match status" value="1"/>
</dbReference>
<protein>
    <recommendedName>
        <fullName evidence="2 9">Heme chaperone HemW</fullName>
    </recommendedName>
</protein>
<dbReference type="InterPro" id="IPR013785">
    <property type="entry name" value="Aldolase_TIM"/>
</dbReference>
<evidence type="ECO:0000256" key="2">
    <source>
        <dbReference type="ARBA" id="ARBA00017228"/>
    </source>
</evidence>
<dbReference type="InterPro" id="IPR006638">
    <property type="entry name" value="Elp3/MiaA/NifB-like_rSAM"/>
</dbReference>
<gene>
    <name evidence="11" type="primary">hemW</name>
    <name evidence="11" type="ORF">QCO44_07600</name>
</gene>
<keyword evidence="8 9" id="KW-0143">Chaperone</keyword>
<evidence type="ECO:0000256" key="3">
    <source>
        <dbReference type="ARBA" id="ARBA00022617"/>
    </source>
</evidence>
<keyword evidence="4 9" id="KW-0949">S-adenosyl-L-methionine</keyword>
<comment type="caution">
    <text evidence="11">The sequence shown here is derived from an EMBL/GenBank/DDBJ whole genome shotgun (WGS) entry which is preliminary data.</text>
</comment>
<keyword evidence="9" id="KW-0004">4Fe-4S</keyword>
<dbReference type="InterPro" id="IPR034505">
    <property type="entry name" value="Coproporphyrinogen-III_oxidase"/>
</dbReference>
<keyword evidence="6 9" id="KW-0408">Iron</keyword>
<dbReference type="Pfam" id="PF04055">
    <property type="entry name" value="Radical_SAM"/>
    <property type="match status" value="1"/>
</dbReference>
<dbReference type="Proteomes" id="UP001559623">
    <property type="component" value="Unassembled WGS sequence"/>
</dbReference>
<comment type="similarity">
    <text evidence="1">Belongs to the anaerobic coproporphyrinogen-III oxidase family. HemW subfamily.</text>
</comment>
<keyword evidence="3 9" id="KW-0349">Heme</keyword>
<evidence type="ECO:0000256" key="8">
    <source>
        <dbReference type="ARBA" id="ARBA00023186"/>
    </source>
</evidence>
<evidence type="ECO:0000256" key="5">
    <source>
        <dbReference type="ARBA" id="ARBA00022723"/>
    </source>
</evidence>
<organism evidence="11 12">
    <name type="scientific">Selenomonas sputigena</name>
    <dbReference type="NCBI Taxonomy" id="69823"/>
    <lineage>
        <taxon>Bacteria</taxon>
        <taxon>Bacillati</taxon>
        <taxon>Bacillota</taxon>
        <taxon>Negativicutes</taxon>
        <taxon>Selenomonadales</taxon>
        <taxon>Selenomonadaceae</taxon>
        <taxon>Selenomonas</taxon>
    </lineage>
</organism>
<dbReference type="InterPro" id="IPR058240">
    <property type="entry name" value="rSAM_sf"/>
</dbReference>
<keyword evidence="9" id="KW-0963">Cytoplasm</keyword>
<dbReference type="RefSeq" id="WP_368847226.1">
    <property type="nucleotide sequence ID" value="NZ_CP194411.1"/>
</dbReference>
<evidence type="ECO:0000256" key="6">
    <source>
        <dbReference type="ARBA" id="ARBA00023004"/>
    </source>
</evidence>
<dbReference type="SFLD" id="SFLDG01065">
    <property type="entry name" value="anaerobic_coproporphyrinogen-I"/>
    <property type="match status" value="1"/>
</dbReference>
<dbReference type="PANTHER" id="PTHR13932:SF5">
    <property type="entry name" value="RADICAL S-ADENOSYL METHIONINE DOMAIN-CONTAINING PROTEIN 1, MITOCHONDRIAL"/>
    <property type="match status" value="1"/>
</dbReference>
<dbReference type="Gene3D" id="3.20.20.70">
    <property type="entry name" value="Aldolase class I"/>
    <property type="match status" value="1"/>
</dbReference>
<dbReference type="Pfam" id="PF06969">
    <property type="entry name" value="HemN_C"/>
    <property type="match status" value="1"/>
</dbReference>
<proteinExistence type="inferred from homology"/>
<dbReference type="InterPro" id="IPR010723">
    <property type="entry name" value="HemN_C"/>
</dbReference>
<dbReference type="SFLD" id="SFLDF00562">
    <property type="entry name" value="HemN-like__clustered_with_heat"/>
    <property type="match status" value="1"/>
</dbReference>
<comment type="function">
    <text evidence="9">Probably acts as a heme chaperone, transferring heme to an unknown acceptor. Binds one molecule of heme per monomer, possibly covalently. Binds 1 [4Fe-4S] cluster. The cluster is coordinated with 3 cysteines and an exchangeable S-adenosyl-L-methionine.</text>
</comment>
<evidence type="ECO:0000256" key="9">
    <source>
        <dbReference type="RuleBase" id="RU364116"/>
    </source>
</evidence>
<dbReference type="InterPro" id="IPR004559">
    <property type="entry name" value="HemW-like"/>
</dbReference>
<feature type="domain" description="Radical SAM core" evidence="10">
    <location>
        <begin position="1"/>
        <end position="234"/>
    </location>
</feature>